<keyword evidence="3" id="KW-0067">ATP-binding</keyword>
<dbReference type="FunFam" id="3.40.50.300:FF:000032">
    <property type="entry name" value="Export ABC transporter ATP-binding protein"/>
    <property type="match status" value="1"/>
</dbReference>
<dbReference type="GO" id="GO:0098796">
    <property type="term" value="C:membrane protein complex"/>
    <property type="evidence" value="ECO:0007669"/>
    <property type="project" value="UniProtKB-ARBA"/>
</dbReference>
<protein>
    <recommendedName>
        <fullName evidence="5">ABC transporter domain-containing protein</fullName>
    </recommendedName>
</protein>
<reference evidence="6 7" key="1">
    <citation type="submission" date="2012-01" db="EMBL/GenBank/DDBJ databases">
        <title>The Genome Sequence of Facklamia languida CCUG 37842.</title>
        <authorList>
            <consortium name="The Broad Institute Genome Sequencing Platform"/>
            <person name="Earl A."/>
            <person name="Ward D."/>
            <person name="Feldgarden M."/>
            <person name="Gevers D."/>
            <person name="Huys G."/>
            <person name="Young S.K."/>
            <person name="Zeng Q."/>
            <person name="Gargeya S."/>
            <person name="Fitzgerald M."/>
            <person name="Haas B."/>
            <person name="Abouelleil A."/>
            <person name="Alvarado L."/>
            <person name="Arachchi H.M."/>
            <person name="Berlin A."/>
            <person name="Chapman S.B."/>
            <person name="Gearin G."/>
            <person name="Goldberg J."/>
            <person name="Griggs A."/>
            <person name="Gujja S."/>
            <person name="Hansen M."/>
            <person name="Heiman D."/>
            <person name="Howarth C."/>
            <person name="Larimer J."/>
            <person name="Lui A."/>
            <person name="MacDonald P.J.P."/>
            <person name="McCowen C."/>
            <person name="Montmayeur A."/>
            <person name="Murphy C."/>
            <person name="Neiman D."/>
            <person name="Pearson M."/>
            <person name="Priest M."/>
            <person name="Roberts A."/>
            <person name="Saif S."/>
            <person name="Shea T."/>
            <person name="Sisk P."/>
            <person name="Stolte C."/>
            <person name="Sykes S."/>
            <person name="Wortman J."/>
            <person name="Nusbaum C."/>
            <person name="Birren B."/>
        </authorList>
    </citation>
    <scope>NUCLEOTIDE SEQUENCE [LARGE SCALE GENOMIC DNA]</scope>
    <source>
        <strain evidence="6 7">CCUG 37842</strain>
    </source>
</reference>
<dbReference type="PATRIC" id="fig|883113.3.peg.346"/>
<evidence type="ECO:0000256" key="1">
    <source>
        <dbReference type="ARBA" id="ARBA00022448"/>
    </source>
</evidence>
<dbReference type="InterPro" id="IPR003439">
    <property type="entry name" value="ABC_transporter-like_ATP-bd"/>
</dbReference>
<dbReference type="InterPro" id="IPR027417">
    <property type="entry name" value="P-loop_NTPase"/>
</dbReference>
<evidence type="ECO:0000313" key="6">
    <source>
        <dbReference type="EMBL" id="EHR38257.1"/>
    </source>
</evidence>
<gene>
    <name evidence="6" type="ORF">HMPREF9708_00341</name>
</gene>
<dbReference type="EMBL" id="AGEG01000002">
    <property type="protein sequence ID" value="EHR38257.1"/>
    <property type="molecule type" value="Genomic_DNA"/>
</dbReference>
<dbReference type="CDD" id="cd03255">
    <property type="entry name" value="ABC_MJ0796_LolCDE_FtsE"/>
    <property type="match status" value="1"/>
</dbReference>
<accession>H3NHK2</accession>
<keyword evidence="2" id="KW-0547">Nucleotide-binding</keyword>
<dbReference type="PANTHER" id="PTHR24220:SF86">
    <property type="entry name" value="ABC TRANSPORTER ABCH.1"/>
    <property type="match status" value="1"/>
</dbReference>
<keyword evidence="4" id="KW-0029">Amino-acid transport</keyword>
<dbReference type="InterPro" id="IPR003593">
    <property type="entry name" value="AAA+_ATPase"/>
</dbReference>
<dbReference type="PROSITE" id="PS50893">
    <property type="entry name" value="ABC_TRANSPORTER_2"/>
    <property type="match status" value="1"/>
</dbReference>
<dbReference type="SUPFAM" id="SSF52540">
    <property type="entry name" value="P-loop containing nucleoside triphosphate hydrolases"/>
    <property type="match status" value="1"/>
</dbReference>
<dbReference type="GO" id="GO:0005886">
    <property type="term" value="C:plasma membrane"/>
    <property type="evidence" value="ECO:0007669"/>
    <property type="project" value="TreeGrafter"/>
</dbReference>
<keyword evidence="1" id="KW-0813">Transport</keyword>
<dbReference type="GO" id="GO:0005524">
    <property type="term" value="F:ATP binding"/>
    <property type="evidence" value="ECO:0007669"/>
    <property type="project" value="UniProtKB-KW"/>
</dbReference>
<evidence type="ECO:0000256" key="4">
    <source>
        <dbReference type="ARBA" id="ARBA00022970"/>
    </source>
</evidence>
<dbReference type="AlphaFoldDB" id="H3NHK2"/>
<dbReference type="Pfam" id="PF00005">
    <property type="entry name" value="ABC_tran"/>
    <property type="match status" value="1"/>
</dbReference>
<dbReference type="InterPro" id="IPR015854">
    <property type="entry name" value="ABC_transpr_LolD-like"/>
</dbReference>
<dbReference type="Gene3D" id="3.40.50.300">
    <property type="entry name" value="P-loop containing nucleotide triphosphate hydrolases"/>
    <property type="match status" value="1"/>
</dbReference>
<keyword evidence="7" id="KW-1185">Reference proteome</keyword>
<feature type="domain" description="ABC transporter" evidence="5">
    <location>
        <begin position="3"/>
        <end position="238"/>
    </location>
</feature>
<dbReference type="SMART" id="SM00382">
    <property type="entry name" value="AAA"/>
    <property type="match status" value="1"/>
</dbReference>
<comment type="caution">
    <text evidence="6">The sequence shown here is derived from an EMBL/GenBank/DDBJ whole genome shotgun (WGS) entry which is preliminary data.</text>
</comment>
<proteinExistence type="predicted"/>
<dbReference type="GO" id="GO:0016887">
    <property type="term" value="F:ATP hydrolysis activity"/>
    <property type="evidence" value="ECO:0007669"/>
    <property type="project" value="InterPro"/>
</dbReference>
<organism evidence="6 7">
    <name type="scientific">Facklamia languida CCUG 37842</name>
    <dbReference type="NCBI Taxonomy" id="883113"/>
    <lineage>
        <taxon>Bacteria</taxon>
        <taxon>Bacillati</taxon>
        <taxon>Bacillota</taxon>
        <taxon>Bacilli</taxon>
        <taxon>Lactobacillales</taxon>
        <taxon>Aerococcaceae</taxon>
        <taxon>Facklamia</taxon>
    </lineage>
</organism>
<dbReference type="PANTHER" id="PTHR24220">
    <property type="entry name" value="IMPORT ATP-BINDING PROTEIN"/>
    <property type="match status" value="1"/>
</dbReference>
<dbReference type="eggNOG" id="COG1136">
    <property type="taxonomic scope" value="Bacteria"/>
</dbReference>
<evidence type="ECO:0000313" key="7">
    <source>
        <dbReference type="Proteomes" id="UP000006190"/>
    </source>
</evidence>
<dbReference type="Proteomes" id="UP000006190">
    <property type="component" value="Unassembled WGS sequence"/>
</dbReference>
<dbReference type="InterPro" id="IPR017911">
    <property type="entry name" value="MacB-like_ATP-bd"/>
</dbReference>
<dbReference type="STRING" id="883113.HMPREF9708_00341"/>
<dbReference type="RefSeq" id="WP_006308284.1">
    <property type="nucleotide sequence ID" value="NZ_JH601133.1"/>
</dbReference>
<name>H3NHK2_9LACT</name>
<dbReference type="GO" id="GO:0006865">
    <property type="term" value="P:amino acid transport"/>
    <property type="evidence" value="ECO:0007669"/>
    <property type="project" value="UniProtKB-KW"/>
</dbReference>
<sequence length="242" mass="26721">MMLKVENLSKQFNGHLILDQISFEVKEGEFVAIMGSSGSGKSTLLYAVSGMDQIETGKVTLDGHSLDTLTQDQLAKLRLSKMGFVFQKPYLFNNLTVLDNVIYPALNLKQKNRQKIEARGLALLQDLQVAELADRDPKALSGGQYQRIAIARALMNDPTILFADEPTGALNSKMSQEVMTIFKEINQAGTTVIMVTHDMNAAAHAKRVLFLKDGQIMRDLAMTSDQTQNLKAIGTVMESLEI</sequence>
<evidence type="ECO:0000259" key="5">
    <source>
        <dbReference type="PROSITE" id="PS50893"/>
    </source>
</evidence>
<dbReference type="GO" id="GO:0022857">
    <property type="term" value="F:transmembrane transporter activity"/>
    <property type="evidence" value="ECO:0007669"/>
    <property type="project" value="TreeGrafter"/>
</dbReference>
<dbReference type="HOGENOM" id="CLU_000604_1_22_9"/>
<evidence type="ECO:0000256" key="3">
    <source>
        <dbReference type="ARBA" id="ARBA00022840"/>
    </source>
</evidence>
<evidence type="ECO:0000256" key="2">
    <source>
        <dbReference type="ARBA" id="ARBA00022741"/>
    </source>
</evidence>